<evidence type="ECO:0000313" key="4">
    <source>
        <dbReference type="Proteomes" id="UP000683360"/>
    </source>
</evidence>
<dbReference type="EMBL" id="CAJPWZ010003167">
    <property type="protein sequence ID" value="CAG2253765.1"/>
    <property type="molecule type" value="Genomic_DNA"/>
</dbReference>
<keyword evidence="1" id="KW-0479">Metal-binding</keyword>
<reference evidence="3" key="1">
    <citation type="submission" date="2021-03" db="EMBL/GenBank/DDBJ databases">
        <authorList>
            <person name="Bekaert M."/>
        </authorList>
    </citation>
    <scope>NUCLEOTIDE SEQUENCE</scope>
</reference>
<keyword evidence="1" id="KW-0863">Zinc-finger</keyword>
<dbReference type="OrthoDB" id="6085820at2759"/>
<dbReference type="SMART" id="SM00336">
    <property type="entry name" value="BBOX"/>
    <property type="match status" value="1"/>
</dbReference>
<evidence type="ECO:0000259" key="2">
    <source>
        <dbReference type="PROSITE" id="PS50119"/>
    </source>
</evidence>
<dbReference type="AlphaFoldDB" id="A0A8S3V6N4"/>
<dbReference type="GO" id="GO:0008270">
    <property type="term" value="F:zinc ion binding"/>
    <property type="evidence" value="ECO:0007669"/>
    <property type="project" value="UniProtKB-KW"/>
</dbReference>
<sequence>MKLLNYVIVYLFNRPAEIQVMSGSQFAVSERNTEHVFCSFHHKETTFLCTECSQFICDQCVESLHARHALKSIPRTNNVILGNEILEQHIQIYSEVWKVQLEEQLNAVDLHASKLVEVINKVKDAYKDEILLKNAKNKSIIKQIEEESDNNNPSILSLAQTTFTPSKIDFLRIKRQFGELSAVEKTVSLQPGLLNSWPRLHTVKHLTTGSQQGFVYRGMSSDIEDEYDHCDV</sequence>
<feature type="domain" description="B box-type" evidence="2">
    <location>
        <begin position="33"/>
        <end position="73"/>
    </location>
</feature>
<keyword evidence="1" id="KW-0862">Zinc</keyword>
<dbReference type="SUPFAM" id="SSF57845">
    <property type="entry name" value="B-box zinc-binding domain"/>
    <property type="match status" value="1"/>
</dbReference>
<evidence type="ECO:0000256" key="1">
    <source>
        <dbReference type="PROSITE-ProRule" id="PRU00024"/>
    </source>
</evidence>
<dbReference type="Proteomes" id="UP000683360">
    <property type="component" value="Unassembled WGS sequence"/>
</dbReference>
<accession>A0A8S3V6N4</accession>
<proteinExistence type="predicted"/>
<dbReference type="InterPro" id="IPR000315">
    <property type="entry name" value="Znf_B-box"/>
</dbReference>
<evidence type="ECO:0000313" key="3">
    <source>
        <dbReference type="EMBL" id="CAG2253765.1"/>
    </source>
</evidence>
<comment type="caution">
    <text evidence="3">The sequence shown here is derived from an EMBL/GenBank/DDBJ whole genome shotgun (WGS) entry which is preliminary data.</text>
</comment>
<name>A0A8S3V6N4_MYTED</name>
<dbReference type="PROSITE" id="PS50119">
    <property type="entry name" value="ZF_BBOX"/>
    <property type="match status" value="1"/>
</dbReference>
<organism evidence="3 4">
    <name type="scientific">Mytilus edulis</name>
    <name type="common">Blue mussel</name>
    <dbReference type="NCBI Taxonomy" id="6550"/>
    <lineage>
        <taxon>Eukaryota</taxon>
        <taxon>Metazoa</taxon>
        <taxon>Spiralia</taxon>
        <taxon>Lophotrochozoa</taxon>
        <taxon>Mollusca</taxon>
        <taxon>Bivalvia</taxon>
        <taxon>Autobranchia</taxon>
        <taxon>Pteriomorphia</taxon>
        <taxon>Mytilida</taxon>
        <taxon>Mytiloidea</taxon>
        <taxon>Mytilidae</taxon>
        <taxon>Mytilinae</taxon>
        <taxon>Mytilus</taxon>
    </lineage>
</organism>
<protein>
    <recommendedName>
        <fullName evidence="2">B box-type domain-containing protein</fullName>
    </recommendedName>
</protein>
<dbReference type="Pfam" id="PF00643">
    <property type="entry name" value="zf-B_box"/>
    <property type="match status" value="1"/>
</dbReference>
<keyword evidence="4" id="KW-1185">Reference proteome</keyword>
<dbReference type="Gene3D" id="3.30.160.60">
    <property type="entry name" value="Classic Zinc Finger"/>
    <property type="match status" value="1"/>
</dbReference>
<gene>
    <name evidence="3" type="ORF">MEDL_65279</name>
</gene>